<proteinExistence type="predicted"/>
<dbReference type="InterPro" id="IPR014922">
    <property type="entry name" value="YdhG-like"/>
</dbReference>
<protein>
    <recommendedName>
        <fullName evidence="1">YdhG-like domain-containing protein</fullName>
    </recommendedName>
</protein>
<dbReference type="EMBL" id="FZOD01000068">
    <property type="protein sequence ID" value="SNT57985.1"/>
    <property type="molecule type" value="Genomic_DNA"/>
</dbReference>
<sequence length="116" mass="12922">MSSADVDEYVKTRVIPEHQDIVRVLRELMAECAPEADETIIYGSPAWKGNKPLAIISPSKTHITFAFERGAEFEDAHGLLAGVGKKTRHVKIKKLDSMDRDALRDYIAQAVKLDGE</sequence>
<evidence type="ECO:0000313" key="3">
    <source>
        <dbReference type="Proteomes" id="UP000198282"/>
    </source>
</evidence>
<dbReference type="RefSeq" id="WP_179282480.1">
    <property type="nucleotide sequence ID" value="NZ_FZOD01000068.1"/>
</dbReference>
<dbReference type="AlphaFoldDB" id="A0A239NT11"/>
<reference evidence="2 3" key="1">
    <citation type="submission" date="2017-06" db="EMBL/GenBank/DDBJ databases">
        <authorList>
            <person name="Kim H.J."/>
            <person name="Triplett B.A."/>
        </authorList>
    </citation>
    <scope>NUCLEOTIDE SEQUENCE [LARGE SCALE GENOMIC DNA]</scope>
    <source>
        <strain evidence="2 3">CGMCC 4.2132</strain>
    </source>
</reference>
<dbReference type="Gene3D" id="3.90.1150.200">
    <property type="match status" value="1"/>
</dbReference>
<gene>
    <name evidence="2" type="ORF">SAMN05216276_106817</name>
</gene>
<dbReference type="Pfam" id="PF08818">
    <property type="entry name" value="DUF1801"/>
    <property type="match status" value="1"/>
</dbReference>
<organism evidence="2 3">
    <name type="scientific">Streptosporangium subroseum</name>
    <dbReference type="NCBI Taxonomy" id="106412"/>
    <lineage>
        <taxon>Bacteria</taxon>
        <taxon>Bacillati</taxon>
        <taxon>Actinomycetota</taxon>
        <taxon>Actinomycetes</taxon>
        <taxon>Streptosporangiales</taxon>
        <taxon>Streptosporangiaceae</taxon>
        <taxon>Streptosporangium</taxon>
    </lineage>
</organism>
<keyword evidence="3" id="KW-1185">Reference proteome</keyword>
<feature type="domain" description="YdhG-like" evidence="1">
    <location>
        <begin position="18"/>
        <end position="111"/>
    </location>
</feature>
<accession>A0A239NT11</accession>
<dbReference type="SUPFAM" id="SSF159888">
    <property type="entry name" value="YdhG-like"/>
    <property type="match status" value="1"/>
</dbReference>
<evidence type="ECO:0000313" key="2">
    <source>
        <dbReference type="EMBL" id="SNT57985.1"/>
    </source>
</evidence>
<dbReference type="Proteomes" id="UP000198282">
    <property type="component" value="Unassembled WGS sequence"/>
</dbReference>
<evidence type="ECO:0000259" key="1">
    <source>
        <dbReference type="Pfam" id="PF08818"/>
    </source>
</evidence>
<name>A0A239NT11_9ACTN</name>